<evidence type="ECO:0000313" key="1">
    <source>
        <dbReference type="EMBL" id="AKC95397.1"/>
    </source>
</evidence>
<name>A0A0E3ZBC6_9FUSO</name>
<gene>
    <name evidence="1" type="ORF">VC03_02390</name>
</gene>
<accession>A0A0E3ZBC6</accession>
<protein>
    <submittedName>
        <fullName evidence="1">Uncharacterized protein</fullName>
    </submittedName>
</protein>
<proteinExistence type="predicted"/>
<dbReference type="KEGG" id="sns:VC03_02390"/>
<dbReference type="PATRIC" id="fig|1069640.6.peg.458"/>
<dbReference type="OrthoDB" id="95326at2"/>
<keyword evidence="2" id="KW-1185">Reference proteome</keyword>
<evidence type="ECO:0000313" key="2">
    <source>
        <dbReference type="Proteomes" id="UP000033103"/>
    </source>
</evidence>
<dbReference type="STRING" id="187101.VC03_02390"/>
<dbReference type="AlphaFoldDB" id="A0A0E3ZBC6"/>
<reference evidence="1 2" key="1">
    <citation type="journal article" date="2012" name="BMC Genomics">
        <title>Genomic sequence analysis and characterization of Sneathia amnii sp. nov.</title>
        <authorList>
            <consortium name="Vaginal Microbiome Consortium (additional members)"/>
            <person name="Harwich M.D.Jr."/>
            <person name="Serrano M.G."/>
            <person name="Fettweis J.M."/>
            <person name="Alves J.M."/>
            <person name="Reimers M.A."/>
            <person name="Buck G.A."/>
            <person name="Jefferson K.K."/>
        </authorList>
    </citation>
    <scope>NUCLEOTIDE SEQUENCE [LARGE SCALE GENOMIC DNA]</scope>
    <source>
        <strain evidence="1 2">SN35</strain>
    </source>
</reference>
<dbReference type="HOGENOM" id="CLU_141580_0_0_0"/>
<dbReference type="Proteomes" id="UP000033103">
    <property type="component" value="Chromosome"/>
</dbReference>
<organism evidence="1 2">
    <name type="scientific">Sneathia vaginalis</name>
    <dbReference type="NCBI Taxonomy" id="187101"/>
    <lineage>
        <taxon>Bacteria</taxon>
        <taxon>Fusobacteriati</taxon>
        <taxon>Fusobacteriota</taxon>
        <taxon>Fusobacteriia</taxon>
        <taxon>Fusobacteriales</taxon>
        <taxon>Leptotrichiaceae</taxon>
        <taxon>Sneathia</taxon>
    </lineage>
</organism>
<dbReference type="EMBL" id="CP011280">
    <property type="protein sequence ID" value="AKC95397.1"/>
    <property type="molecule type" value="Genomic_DNA"/>
</dbReference>
<dbReference type="RefSeq" id="WP_046328503.1">
    <property type="nucleotide sequence ID" value="NZ_CP011280.1"/>
</dbReference>
<sequence length="152" mass="17938">MKMVNANKINDMDVFNMKQQMKMASAVQKIGKGKRKIEVHLSKGSQRYLDQVITELKKQMEANNAVLPNIQSFFDYIRKQVHVEKGQKREKLKTFNLSYEEQDFLVLQIKSMIKEVENQKQQLKFYNIIKKVLFSSVKAQNELLLKEILNKK</sequence>